<sequence>MRMFAAALTLALAAPVFAADKNEDKAKETAIAFLKAVKAKDADAVLKVSAVPFAHKEGDDVSLLKDAAELKKWVKERLEQVDADKVPTELDALHPFAEVKEKIKDEKQRKQLEELAGKEAFVGVISVDGNTITLLVRIKDGKAAVVGAGH</sequence>
<gene>
    <name evidence="2" type="ORF">R5W23_002818</name>
</gene>
<dbReference type="RefSeq" id="WP_320687937.1">
    <property type="nucleotide sequence ID" value="NZ_JAXBLV010000196.1"/>
</dbReference>
<evidence type="ECO:0000313" key="3">
    <source>
        <dbReference type="Proteomes" id="UP001272242"/>
    </source>
</evidence>
<evidence type="ECO:0000256" key="1">
    <source>
        <dbReference type="SAM" id="SignalP"/>
    </source>
</evidence>
<name>A0ABU5F490_9BACT</name>
<feature type="signal peptide" evidence="1">
    <location>
        <begin position="1"/>
        <end position="18"/>
    </location>
</feature>
<comment type="caution">
    <text evidence="2">The sequence shown here is derived from an EMBL/GenBank/DDBJ whole genome shotgun (WGS) entry which is preliminary data.</text>
</comment>
<dbReference type="EMBL" id="JAXBLV010000196">
    <property type="protein sequence ID" value="MDY3561540.1"/>
    <property type="molecule type" value="Genomic_DNA"/>
</dbReference>
<dbReference type="Proteomes" id="UP001272242">
    <property type="component" value="Unassembled WGS sequence"/>
</dbReference>
<protein>
    <recommendedName>
        <fullName evidence="4">DUF4252 domain-containing protein</fullName>
    </recommendedName>
</protein>
<accession>A0ABU5F490</accession>
<organism evidence="2 3">
    <name type="scientific">Gemmata algarum</name>
    <dbReference type="NCBI Taxonomy" id="2975278"/>
    <lineage>
        <taxon>Bacteria</taxon>
        <taxon>Pseudomonadati</taxon>
        <taxon>Planctomycetota</taxon>
        <taxon>Planctomycetia</taxon>
        <taxon>Gemmatales</taxon>
        <taxon>Gemmataceae</taxon>
        <taxon>Gemmata</taxon>
    </lineage>
</organism>
<keyword evidence="3" id="KW-1185">Reference proteome</keyword>
<evidence type="ECO:0008006" key="4">
    <source>
        <dbReference type="Google" id="ProtNLM"/>
    </source>
</evidence>
<reference evidence="3" key="1">
    <citation type="journal article" date="2023" name="Mar. Drugs">
        <title>Gemmata algarum, a Novel Planctomycete Isolated from an Algal Mat, Displays Antimicrobial Activity.</title>
        <authorList>
            <person name="Kumar G."/>
            <person name="Kallscheuer N."/>
            <person name="Kashif M."/>
            <person name="Ahamad S."/>
            <person name="Jagadeeshwari U."/>
            <person name="Pannikurungottu S."/>
            <person name="Haufschild T."/>
            <person name="Kabuu M."/>
            <person name="Sasikala C."/>
            <person name="Jogler C."/>
            <person name="Ramana C."/>
        </authorList>
    </citation>
    <scope>NUCLEOTIDE SEQUENCE [LARGE SCALE GENOMIC DNA]</scope>
    <source>
        <strain evidence="3">JC673</strain>
    </source>
</reference>
<evidence type="ECO:0000313" key="2">
    <source>
        <dbReference type="EMBL" id="MDY3561540.1"/>
    </source>
</evidence>
<proteinExistence type="predicted"/>
<feature type="chain" id="PRO_5047141064" description="DUF4252 domain-containing protein" evidence="1">
    <location>
        <begin position="19"/>
        <end position="150"/>
    </location>
</feature>
<keyword evidence="1" id="KW-0732">Signal</keyword>